<dbReference type="Pfam" id="PF02362">
    <property type="entry name" value="B3"/>
    <property type="match status" value="1"/>
</dbReference>
<dbReference type="Pfam" id="PF06507">
    <property type="entry name" value="ARF_AD"/>
    <property type="match status" value="1"/>
</dbReference>
<organism evidence="12 13">
    <name type="scientific">Dioscorea cayennensis subsp. rotundata</name>
    <name type="common">White Guinea yam</name>
    <name type="synonym">Dioscorea rotundata</name>
    <dbReference type="NCBI Taxonomy" id="55577"/>
    <lineage>
        <taxon>Eukaryota</taxon>
        <taxon>Viridiplantae</taxon>
        <taxon>Streptophyta</taxon>
        <taxon>Embryophyta</taxon>
        <taxon>Tracheophyta</taxon>
        <taxon>Spermatophyta</taxon>
        <taxon>Magnoliopsida</taxon>
        <taxon>Liliopsida</taxon>
        <taxon>Dioscoreales</taxon>
        <taxon>Dioscoreaceae</taxon>
        <taxon>Dioscorea</taxon>
    </lineage>
</organism>
<keyword evidence="5 9" id="KW-0238">DNA-binding</keyword>
<dbReference type="RefSeq" id="XP_039117154.1">
    <property type="nucleotide sequence ID" value="XM_039261220.1"/>
</dbReference>
<dbReference type="InterPro" id="IPR010525">
    <property type="entry name" value="ARF_dom"/>
</dbReference>
<evidence type="ECO:0000256" key="6">
    <source>
        <dbReference type="ARBA" id="ARBA00023163"/>
    </source>
</evidence>
<evidence type="ECO:0000256" key="2">
    <source>
        <dbReference type="ARBA" id="ARBA00004123"/>
    </source>
</evidence>
<dbReference type="Proteomes" id="UP001515500">
    <property type="component" value="Chromosome 25"/>
</dbReference>
<dbReference type="InterPro" id="IPR003340">
    <property type="entry name" value="B3_DNA-bd"/>
</dbReference>
<dbReference type="GO" id="GO:0009734">
    <property type="term" value="P:auxin-activated signaling pathway"/>
    <property type="evidence" value="ECO:0007669"/>
    <property type="project" value="UniProtKB-KW"/>
</dbReference>
<keyword evidence="6 9" id="KW-0804">Transcription</keyword>
<comment type="function">
    <text evidence="1 9">Auxin response factors (ARFs) are transcriptional factors that bind specifically to the DNA sequence 5'-TGTCTC-3' found in the auxin-responsive promoter elements (AuxREs).</text>
</comment>
<feature type="domain" description="TF-B3" evidence="11">
    <location>
        <begin position="113"/>
        <end position="215"/>
    </location>
</feature>
<dbReference type="PANTHER" id="PTHR31384">
    <property type="entry name" value="AUXIN RESPONSE FACTOR 4-RELATED"/>
    <property type="match status" value="1"/>
</dbReference>
<reference evidence="13" key="1">
    <citation type="submission" date="2025-08" db="UniProtKB">
        <authorList>
            <consortium name="RefSeq"/>
        </authorList>
    </citation>
    <scope>IDENTIFICATION</scope>
</reference>
<accession>A0AB40AQX9</accession>
<keyword evidence="12" id="KW-1185">Reference proteome</keyword>
<protein>
    <recommendedName>
        <fullName evidence="9">Auxin response factor</fullName>
    </recommendedName>
</protein>
<dbReference type="GO" id="GO:0006355">
    <property type="term" value="P:regulation of DNA-templated transcription"/>
    <property type="evidence" value="ECO:0007669"/>
    <property type="project" value="InterPro"/>
</dbReference>
<evidence type="ECO:0000256" key="5">
    <source>
        <dbReference type="ARBA" id="ARBA00023125"/>
    </source>
</evidence>
<evidence type="ECO:0000256" key="3">
    <source>
        <dbReference type="ARBA" id="ARBA00007853"/>
    </source>
</evidence>
<dbReference type="GeneID" id="120252992"/>
<keyword evidence="4 9" id="KW-0805">Transcription regulation</keyword>
<proteinExistence type="inferred from homology"/>
<evidence type="ECO:0000256" key="10">
    <source>
        <dbReference type="SAM" id="MobiDB-lite"/>
    </source>
</evidence>
<keyword evidence="7 9" id="KW-0539">Nucleus</keyword>
<evidence type="ECO:0000313" key="13">
    <source>
        <dbReference type="RefSeq" id="XP_039117154.1"/>
    </source>
</evidence>
<sequence length="537" mass="58567">MAPPRERRSLDRSVWAACAGVSVQIPTVGSLVYYFPQGHCEQASSPPDFSSVAFGKPYILARVTAVGYLADADTDEVYARISLDPRVSLSGSPGCSAESSLDDLEDGGRVRSFPKILTPSDANNGGGFSVPRYCADSIFPPLDFDADPPVQALNVRDVHGVAWEFRHIYRGTPRRHLLTTGWSKFVNVKKLVAGDSVVFVCDAAGELFVGIRRNTGRNICPPIGYSLQSGENAVKREAIWRCSKGRVPPESVVEAVKRAEMGLPFEVAYYPMAGSPEFVVAMEKVRAAMGVQWTAGMQIKMAVDTENLSRMTWYQGTVSGAALQDQWPRSGSPWRMLQITWDEPEVLQHVKHVSPWQVELVSDSRQSHTSYSAMKKPRVSQTTGLFSESENKVMFAMSGLNSAMVGNFTPLHMTQNTFPAGMQGARHDPTRVFSLPTYLPNNSSDMYTSNLCGITVPPKSVDASTELHLGSAQSESSSPQSQGSILSNGRDVFGKPSCNPSKKTTILLFGHTITSEQPLDMDYAKYKEAQGMGVLSA</sequence>
<gene>
    <name evidence="13" type="primary">LOC120252992</name>
</gene>
<comment type="subcellular location">
    <subcellularLocation>
        <location evidence="2 9">Nucleus</location>
    </subcellularLocation>
</comment>
<dbReference type="GO" id="GO:0005634">
    <property type="term" value="C:nucleus"/>
    <property type="evidence" value="ECO:0007669"/>
    <property type="project" value="UniProtKB-SubCell"/>
</dbReference>
<dbReference type="PANTHER" id="PTHR31384:SF94">
    <property type="entry name" value="AUXIN RESPONSE FACTOR 17"/>
    <property type="match status" value="1"/>
</dbReference>
<evidence type="ECO:0000313" key="12">
    <source>
        <dbReference type="Proteomes" id="UP001515500"/>
    </source>
</evidence>
<dbReference type="FunFam" id="2.40.330.10:FF:000001">
    <property type="entry name" value="Auxin response factor"/>
    <property type="match status" value="1"/>
</dbReference>
<feature type="compositionally biased region" description="Low complexity" evidence="10">
    <location>
        <begin position="471"/>
        <end position="487"/>
    </location>
</feature>
<evidence type="ECO:0000256" key="1">
    <source>
        <dbReference type="ARBA" id="ARBA00003182"/>
    </source>
</evidence>
<comment type="subunit">
    <text evidence="9">Homodimers and heterodimers.</text>
</comment>
<dbReference type="SMART" id="SM01019">
    <property type="entry name" value="B3"/>
    <property type="match status" value="1"/>
</dbReference>
<evidence type="ECO:0000256" key="7">
    <source>
        <dbReference type="ARBA" id="ARBA00023242"/>
    </source>
</evidence>
<name>A0AB40AQX9_DIOCR</name>
<dbReference type="PROSITE" id="PS50863">
    <property type="entry name" value="B3"/>
    <property type="match status" value="1"/>
</dbReference>
<evidence type="ECO:0000256" key="4">
    <source>
        <dbReference type="ARBA" id="ARBA00023015"/>
    </source>
</evidence>
<dbReference type="GO" id="GO:0003677">
    <property type="term" value="F:DNA binding"/>
    <property type="evidence" value="ECO:0007669"/>
    <property type="project" value="UniProtKB-KW"/>
</dbReference>
<comment type="similarity">
    <text evidence="3 9">Belongs to the ARF family.</text>
</comment>
<dbReference type="InterPro" id="IPR015300">
    <property type="entry name" value="DNA-bd_pseudobarrel_sf"/>
</dbReference>
<dbReference type="CDD" id="cd10017">
    <property type="entry name" value="B3_DNA"/>
    <property type="match status" value="1"/>
</dbReference>
<evidence type="ECO:0000256" key="9">
    <source>
        <dbReference type="RuleBase" id="RU004561"/>
    </source>
</evidence>
<dbReference type="InterPro" id="IPR044835">
    <property type="entry name" value="ARF_plant"/>
</dbReference>
<evidence type="ECO:0000259" key="11">
    <source>
        <dbReference type="PROSITE" id="PS50863"/>
    </source>
</evidence>
<dbReference type="Gene3D" id="2.30.30.1040">
    <property type="match status" value="1"/>
</dbReference>
<dbReference type="AlphaFoldDB" id="A0AB40AQX9"/>
<feature type="region of interest" description="Disordered" evidence="10">
    <location>
        <begin position="466"/>
        <end position="494"/>
    </location>
</feature>
<keyword evidence="8 9" id="KW-0927">Auxin signaling pathway</keyword>
<dbReference type="SUPFAM" id="SSF101936">
    <property type="entry name" value="DNA-binding pseudobarrel domain"/>
    <property type="match status" value="1"/>
</dbReference>
<evidence type="ECO:0000256" key="8">
    <source>
        <dbReference type="ARBA" id="ARBA00023294"/>
    </source>
</evidence>
<dbReference type="Gene3D" id="2.40.330.10">
    <property type="entry name" value="DNA-binding pseudobarrel domain"/>
    <property type="match status" value="1"/>
</dbReference>